<organism evidence="3 4">
    <name type="scientific">Belnapia mucosa</name>
    <dbReference type="NCBI Taxonomy" id="2804532"/>
    <lineage>
        <taxon>Bacteria</taxon>
        <taxon>Pseudomonadati</taxon>
        <taxon>Pseudomonadota</taxon>
        <taxon>Alphaproteobacteria</taxon>
        <taxon>Acetobacterales</taxon>
        <taxon>Roseomonadaceae</taxon>
        <taxon>Belnapia</taxon>
    </lineage>
</organism>
<evidence type="ECO:0000313" key="4">
    <source>
        <dbReference type="Proteomes" id="UP000606490"/>
    </source>
</evidence>
<comment type="caution">
    <text evidence="3">The sequence shown here is derived from an EMBL/GenBank/DDBJ whole genome shotgun (WGS) entry which is preliminary data.</text>
</comment>
<dbReference type="PANTHER" id="PTHR38340:SF1">
    <property type="entry name" value="S-LAYER PROTEIN"/>
    <property type="match status" value="1"/>
</dbReference>
<dbReference type="InterPro" id="IPR011049">
    <property type="entry name" value="Serralysin-like_metalloprot_C"/>
</dbReference>
<dbReference type="InterPro" id="IPR001343">
    <property type="entry name" value="Hemolysn_Ca-bd"/>
</dbReference>
<dbReference type="PROSITE" id="PS00330">
    <property type="entry name" value="HEMOLYSIN_CALCIUM"/>
    <property type="match status" value="2"/>
</dbReference>
<name>A0ABS1V532_9PROT</name>
<keyword evidence="4" id="KW-1185">Reference proteome</keyword>
<evidence type="ECO:0000256" key="2">
    <source>
        <dbReference type="ARBA" id="ARBA00022525"/>
    </source>
</evidence>
<protein>
    <submittedName>
        <fullName evidence="3">M10 family metallopeptidase C-terminal domain-containing protein</fullName>
    </submittedName>
</protein>
<accession>A0ABS1V532</accession>
<dbReference type="Gene3D" id="2.150.10.10">
    <property type="entry name" value="Serralysin-like metalloprotease, C-terminal"/>
    <property type="match status" value="3"/>
</dbReference>
<dbReference type="Proteomes" id="UP000606490">
    <property type="component" value="Unassembled WGS sequence"/>
</dbReference>
<dbReference type="SUPFAM" id="SSF51120">
    <property type="entry name" value="beta-Roll"/>
    <property type="match status" value="1"/>
</dbReference>
<dbReference type="InterPro" id="IPR018511">
    <property type="entry name" value="Hemolysin-typ_Ca-bd_CS"/>
</dbReference>
<dbReference type="EMBL" id="JAEUXJ010000004">
    <property type="protein sequence ID" value="MBL6456231.1"/>
    <property type="molecule type" value="Genomic_DNA"/>
</dbReference>
<evidence type="ECO:0000313" key="3">
    <source>
        <dbReference type="EMBL" id="MBL6456231.1"/>
    </source>
</evidence>
<gene>
    <name evidence="3" type="ORF">JMJ55_12930</name>
</gene>
<comment type="subcellular location">
    <subcellularLocation>
        <location evidence="1">Secreted</location>
    </subcellularLocation>
</comment>
<dbReference type="PRINTS" id="PR00313">
    <property type="entry name" value="CABNDNGRPT"/>
</dbReference>
<dbReference type="InterPro" id="IPR050557">
    <property type="entry name" value="RTX_toxin/Mannuronan_C5-epim"/>
</dbReference>
<dbReference type="PANTHER" id="PTHR38340">
    <property type="entry name" value="S-LAYER PROTEIN"/>
    <property type="match status" value="1"/>
</dbReference>
<keyword evidence="2" id="KW-0964">Secreted</keyword>
<proteinExistence type="predicted"/>
<dbReference type="RefSeq" id="WP_202825957.1">
    <property type="nucleotide sequence ID" value="NZ_JAEUXJ010000004.1"/>
</dbReference>
<reference evidence="3 4" key="1">
    <citation type="submission" date="2021-01" db="EMBL/GenBank/DDBJ databases">
        <title>Belnapia mucosa sp. nov. and Belnapia arida sp. nov., isolated from the Tabernas Desert (Almeria, Spain).</title>
        <authorList>
            <person name="Molina-Menor E."/>
            <person name="Vidal-Verdu A."/>
            <person name="Calonge A."/>
            <person name="Satari L."/>
            <person name="Pereto Magraner J."/>
            <person name="Porcar Miralles M."/>
        </authorList>
    </citation>
    <scope>NUCLEOTIDE SEQUENCE [LARGE SCALE GENOMIC DNA]</scope>
    <source>
        <strain evidence="3 4">T6</strain>
    </source>
</reference>
<dbReference type="Pfam" id="PF00353">
    <property type="entry name" value="HemolysinCabind"/>
    <property type="match status" value="3"/>
</dbReference>
<sequence length="296" mass="28942">MRHGIAHAGSGHPSDLTLPQIDLHFPGSLGQATAGDDLLIGGRGPDLISGLAGSDIILAGNGADTVYGDSSTGPAPPLPGQTGTVLPGNNLILGGAGADSITAGWGADTVFGGAGADLITGYGGGFPSPAGFDAFLRGEGADLLVGGAGADTLLGGGAADTLLGGAGSDHLVGGYGADILAGGLGADRFVFAPLDPFGSSSDSPVGEGNRDVILDFGLGADRIDLSAYQERFGAGASPRFLGTGEFEAVPGLQVRYLVEGDHTLVQFTTHGGSGTPTGEIELAGLHTLTAADVLLG</sequence>
<evidence type="ECO:0000256" key="1">
    <source>
        <dbReference type="ARBA" id="ARBA00004613"/>
    </source>
</evidence>